<evidence type="ECO:0000313" key="2">
    <source>
        <dbReference type="EMBL" id="MBB3113721.1"/>
    </source>
</evidence>
<sequence length="320" mass="34951">MRAMVQTSYGSPEVLVQQEVAKPSPGNAEILVRIHAAKVGPSDCAFRKGDPRMIKWLYGLSRPKYAVGGTEFAGEVEAVGQDVKHFKTGDRVLGMSVKNLGAYAEYKCLSEESPLAVIPGNITFEEAVGVCDGGATALKFLRDKAKLRKGQKVLIHGASGAVGIYAVQLAKYYGAEVTGVCSAANESLVREAGADDVIDYNREDFTKAGKAYDVIFDAVGKSSFVPCKRVLLNKGIYLTTSPKLSIILHMLWTSLFKNKRAIFATAGLMQNKANLVFLLELARNGTIYAVIDRRYPLELLPDAHRYVETERKRGNVIIKI</sequence>
<dbReference type="SUPFAM" id="SSF50129">
    <property type="entry name" value="GroES-like"/>
    <property type="match status" value="1"/>
</dbReference>
<dbReference type="Pfam" id="PF13602">
    <property type="entry name" value="ADH_zinc_N_2"/>
    <property type="match status" value="1"/>
</dbReference>
<feature type="domain" description="Enoyl reductase (ER)" evidence="1">
    <location>
        <begin position="10"/>
        <end position="318"/>
    </location>
</feature>
<evidence type="ECO:0000259" key="1">
    <source>
        <dbReference type="SMART" id="SM00829"/>
    </source>
</evidence>
<dbReference type="SUPFAM" id="SSF51735">
    <property type="entry name" value="NAD(P)-binding Rossmann-fold domains"/>
    <property type="match status" value="1"/>
</dbReference>
<dbReference type="PANTHER" id="PTHR44013:SF1">
    <property type="entry name" value="ZINC-TYPE ALCOHOL DEHYDROGENASE-LIKE PROTEIN C16A3.02C"/>
    <property type="match status" value="1"/>
</dbReference>
<dbReference type="InterPro" id="IPR020843">
    <property type="entry name" value="ER"/>
</dbReference>
<dbReference type="InterPro" id="IPR013154">
    <property type="entry name" value="ADH-like_N"/>
</dbReference>
<keyword evidence="3" id="KW-1185">Reference proteome</keyword>
<accession>A0A7W5B4V6</accession>
<proteinExistence type="predicted"/>
<dbReference type="InterPro" id="IPR052733">
    <property type="entry name" value="Chloroplast_QOR"/>
</dbReference>
<name>A0A7W5B4V6_9BACL</name>
<protein>
    <submittedName>
        <fullName evidence="2">NADPH:quinone reductase-like Zn-dependent oxidoreductase</fullName>
    </submittedName>
</protein>
<organism evidence="2 3">
    <name type="scientific">Paenibacillus phyllosphaerae</name>
    <dbReference type="NCBI Taxonomy" id="274593"/>
    <lineage>
        <taxon>Bacteria</taxon>
        <taxon>Bacillati</taxon>
        <taxon>Bacillota</taxon>
        <taxon>Bacilli</taxon>
        <taxon>Bacillales</taxon>
        <taxon>Paenibacillaceae</taxon>
        <taxon>Paenibacillus</taxon>
    </lineage>
</organism>
<dbReference type="Gene3D" id="3.40.50.720">
    <property type="entry name" value="NAD(P)-binding Rossmann-like Domain"/>
    <property type="match status" value="1"/>
</dbReference>
<dbReference type="Gene3D" id="3.90.180.10">
    <property type="entry name" value="Medium-chain alcohol dehydrogenases, catalytic domain"/>
    <property type="match status" value="1"/>
</dbReference>
<dbReference type="InterPro" id="IPR011032">
    <property type="entry name" value="GroES-like_sf"/>
</dbReference>
<dbReference type="AlphaFoldDB" id="A0A7W5B4V6"/>
<dbReference type="SMART" id="SM00829">
    <property type="entry name" value="PKS_ER"/>
    <property type="match status" value="1"/>
</dbReference>
<evidence type="ECO:0000313" key="3">
    <source>
        <dbReference type="Proteomes" id="UP000570361"/>
    </source>
</evidence>
<dbReference type="InterPro" id="IPR036291">
    <property type="entry name" value="NAD(P)-bd_dom_sf"/>
</dbReference>
<dbReference type="CDD" id="cd08267">
    <property type="entry name" value="MDR1"/>
    <property type="match status" value="1"/>
</dbReference>
<gene>
    <name evidence="2" type="ORF">FHS18_005834</name>
</gene>
<comment type="caution">
    <text evidence="2">The sequence shown here is derived from an EMBL/GenBank/DDBJ whole genome shotgun (WGS) entry which is preliminary data.</text>
</comment>
<dbReference type="GO" id="GO:0016491">
    <property type="term" value="F:oxidoreductase activity"/>
    <property type="evidence" value="ECO:0007669"/>
    <property type="project" value="InterPro"/>
</dbReference>
<dbReference type="Proteomes" id="UP000570361">
    <property type="component" value="Unassembled WGS sequence"/>
</dbReference>
<dbReference type="PANTHER" id="PTHR44013">
    <property type="entry name" value="ZINC-TYPE ALCOHOL DEHYDROGENASE-LIKE PROTEIN C16A3.02C"/>
    <property type="match status" value="1"/>
</dbReference>
<reference evidence="2 3" key="1">
    <citation type="submission" date="2020-08" db="EMBL/GenBank/DDBJ databases">
        <title>Genomic Encyclopedia of Type Strains, Phase III (KMG-III): the genomes of soil and plant-associated and newly described type strains.</title>
        <authorList>
            <person name="Whitman W."/>
        </authorList>
    </citation>
    <scope>NUCLEOTIDE SEQUENCE [LARGE SCALE GENOMIC DNA]</scope>
    <source>
        <strain evidence="2 3">CECT 5862</strain>
    </source>
</reference>
<dbReference type="EMBL" id="JACHXK010000021">
    <property type="protein sequence ID" value="MBB3113721.1"/>
    <property type="molecule type" value="Genomic_DNA"/>
</dbReference>
<dbReference type="Pfam" id="PF08240">
    <property type="entry name" value="ADH_N"/>
    <property type="match status" value="1"/>
</dbReference>
<dbReference type="RefSeq" id="WP_183603794.1">
    <property type="nucleotide sequence ID" value="NZ_JACHXK010000021.1"/>
</dbReference>